<dbReference type="GO" id="GO:0006629">
    <property type="term" value="P:lipid metabolic process"/>
    <property type="evidence" value="ECO:0007669"/>
    <property type="project" value="TreeGrafter"/>
</dbReference>
<evidence type="ECO:0000256" key="1">
    <source>
        <dbReference type="SAM" id="Phobius"/>
    </source>
</evidence>
<organism evidence="3 4">
    <name type="scientific">Allacma fusca</name>
    <dbReference type="NCBI Taxonomy" id="39272"/>
    <lineage>
        <taxon>Eukaryota</taxon>
        <taxon>Metazoa</taxon>
        <taxon>Ecdysozoa</taxon>
        <taxon>Arthropoda</taxon>
        <taxon>Hexapoda</taxon>
        <taxon>Collembola</taxon>
        <taxon>Symphypleona</taxon>
        <taxon>Sminthuridae</taxon>
        <taxon>Allacma</taxon>
    </lineage>
</organism>
<dbReference type="OrthoDB" id="565904at2759"/>
<keyword evidence="1" id="KW-1133">Transmembrane helix</keyword>
<evidence type="ECO:0000313" key="4">
    <source>
        <dbReference type="Proteomes" id="UP000708208"/>
    </source>
</evidence>
<dbReference type="Pfam" id="PF00061">
    <property type="entry name" value="Lipocalin"/>
    <property type="match status" value="1"/>
</dbReference>
<dbReference type="AlphaFoldDB" id="A0A8J2L405"/>
<dbReference type="GO" id="GO:0005737">
    <property type="term" value="C:cytoplasm"/>
    <property type="evidence" value="ECO:0007669"/>
    <property type="project" value="TreeGrafter"/>
</dbReference>
<dbReference type="GO" id="GO:0000302">
    <property type="term" value="P:response to reactive oxygen species"/>
    <property type="evidence" value="ECO:0007669"/>
    <property type="project" value="TreeGrafter"/>
</dbReference>
<name>A0A8J2L405_9HEXA</name>
<comment type="caution">
    <text evidence="3">The sequence shown here is derived from an EMBL/GenBank/DDBJ whole genome shotgun (WGS) entry which is preliminary data.</text>
</comment>
<dbReference type="PANTHER" id="PTHR10612:SF34">
    <property type="entry name" value="APOLIPOPROTEIN D"/>
    <property type="match status" value="1"/>
</dbReference>
<feature type="non-terminal residue" evidence="3">
    <location>
        <position position="1"/>
    </location>
</feature>
<dbReference type="EMBL" id="CAJVCH010537616">
    <property type="protein sequence ID" value="CAG7825816.1"/>
    <property type="molecule type" value="Genomic_DNA"/>
</dbReference>
<evidence type="ECO:0000259" key="2">
    <source>
        <dbReference type="Pfam" id="PF00061"/>
    </source>
</evidence>
<gene>
    <name evidence="3" type="ORF">AFUS01_LOCUS35905</name>
</gene>
<proteinExistence type="predicted"/>
<keyword evidence="1" id="KW-0812">Transmembrane</keyword>
<dbReference type="PANTHER" id="PTHR10612">
    <property type="entry name" value="APOLIPOPROTEIN D"/>
    <property type="match status" value="1"/>
</dbReference>
<feature type="transmembrane region" description="Helical" evidence="1">
    <location>
        <begin position="6"/>
        <end position="24"/>
    </location>
</feature>
<sequence>PLDYALTIATLFISVVISYPYIVIDTDYNNYTVKYACKQIGFYNMQTMWILSKKKTISPAIRQIIYEKLTSIGLDITRLRASNLSTCPPTETSS</sequence>
<keyword evidence="4" id="KW-1185">Reference proteome</keyword>
<dbReference type="InterPro" id="IPR000566">
    <property type="entry name" value="Lipocln_cytosolic_FA-bd_dom"/>
</dbReference>
<feature type="domain" description="Lipocalin/cytosolic fatty-acid binding" evidence="2">
    <location>
        <begin position="19"/>
        <end position="75"/>
    </location>
</feature>
<evidence type="ECO:0000313" key="3">
    <source>
        <dbReference type="EMBL" id="CAG7825816.1"/>
    </source>
</evidence>
<accession>A0A8J2L405</accession>
<protein>
    <recommendedName>
        <fullName evidence="2">Lipocalin/cytosolic fatty-acid binding domain-containing protein</fullName>
    </recommendedName>
</protein>
<dbReference type="Proteomes" id="UP000708208">
    <property type="component" value="Unassembled WGS sequence"/>
</dbReference>
<keyword evidence="1" id="KW-0472">Membrane</keyword>
<reference evidence="3" key="1">
    <citation type="submission" date="2021-06" db="EMBL/GenBank/DDBJ databases">
        <authorList>
            <person name="Hodson N. C."/>
            <person name="Mongue J. A."/>
            <person name="Jaron S. K."/>
        </authorList>
    </citation>
    <scope>NUCLEOTIDE SEQUENCE</scope>
</reference>